<evidence type="ECO:0000313" key="2">
    <source>
        <dbReference type="EMBL" id="GAH06616.1"/>
    </source>
</evidence>
<gene>
    <name evidence="2" type="ORF">S01H4_62487</name>
</gene>
<proteinExistence type="predicted"/>
<accession>X1CE74</accession>
<feature type="coiled-coil region" evidence="1">
    <location>
        <begin position="63"/>
        <end position="90"/>
    </location>
</feature>
<keyword evidence="1" id="KW-0175">Coiled coil</keyword>
<dbReference type="EMBL" id="BART01037312">
    <property type="protein sequence ID" value="GAH06616.1"/>
    <property type="molecule type" value="Genomic_DNA"/>
</dbReference>
<dbReference type="AlphaFoldDB" id="X1CE74"/>
<feature type="non-terminal residue" evidence="2">
    <location>
        <position position="114"/>
    </location>
</feature>
<comment type="caution">
    <text evidence="2">The sequence shown here is derived from an EMBL/GenBank/DDBJ whole genome shotgun (WGS) entry which is preliminary data.</text>
</comment>
<name>X1CE74_9ZZZZ</name>
<organism evidence="2">
    <name type="scientific">marine sediment metagenome</name>
    <dbReference type="NCBI Taxonomy" id="412755"/>
    <lineage>
        <taxon>unclassified sequences</taxon>
        <taxon>metagenomes</taxon>
        <taxon>ecological metagenomes</taxon>
    </lineage>
</organism>
<protein>
    <submittedName>
        <fullName evidence="2">Uncharacterized protein</fullName>
    </submittedName>
</protein>
<evidence type="ECO:0000256" key="1">
    <source>
        <dbReference type="SAM" id="Coils"/>
    </source>
</evidence>
<reference evidence="2" key="1">
    <citation type="journal article" date="2014" name="Front. Microbiol.">
        <title>High frequency of phylogenetically diverse reductive dehalogenase-homologous genes in deep subseafloor sedimentary metagenomes.</title>
        <authorList>
            <person name="Kawai M."/>
            <person name="Futagami T."/>
            <person name="Toyoda A."/>
            <person name="Takaki Y."/>
            <person name="Nishi S."/>
            <person name="Hori S."/>
            <person name="Arai W."/>
            <person name="Tsubouchi T."/>
            <person name="Morono Y."/>
            <person name="Uchiyama I."/>
            <person name="Ito T."/>
            <person name="Fujiyama A."/>
            <person name="Inagaki F."/>
            <person name="Takami H."/>
        </authorList>
    </citation>
    <scope>NUCLEOTIDE SEQUENCE</scope>
    <source>
        <strain evidence="2">Expedition CK06-06</strain>
    </source>
</reference>
<sequence>MDRLKLEERIKQLTHPQCFFVNTKCSPQRDSVDLETEGKRQGCIRCRSQTDQLLALYPDEQEIRKLREKITELDKKLNDREEDLITAKREERERMRIWGNERCLDHHTSMNNIA</sequence>